<dbReference type="AlphaFoldDB" id="A0A5N5MW20"/>
<dbReference type="GO" id="GO:0016020">
    <property type="term" value="C:membrane"/>
    <property type="evidence" value="ECO:0007669"/>
    <property type="project" value="UniProtKB-SubCell"/>
</dbReference>
<comment type="subcellular location">
    <subcellularLocation>
        <location evidence="1">Membrane</location>
        <topology evidence="1">Single-pass membrane protein</topology>
    </subcellularLocation>
</comment>
<comment type="similarity">
    <text evidence="2">Belongs to the FAM163 family.</text>
</comment>
<evidence type="ECO:0000256" key="6">
    <source>
        <dbReference type="SAM" id="Phobius"/>
    </source>
</evidence>
<evidence type="ECO:0000256" key="4">
    <source>
        <dbReference type="ARBA" id="ARBA00022989"/>
    </source>
</evidence>
<protein>
    <recommendedName>
        <fullName evidence="9">Protein FAM163A</fullName>
    </recommendedName>
</protein>
<dbReference type="InterPro" id="IPR029379">
    <property type="entry name" value="FAM163"/>
</dbReference>
<keyword evidence="8" id="KW-1185">Reference proteome</keyword>
<dbReference type="InterPro" id="IPR040281">
    <property type="entry name" value="FAM163A"/>
</dbReference>
<evidence type="ECO:0000256" key="3">
    <source>
        <dbReference type="ARBA" id="ARBA00022692"/>
    </source>
</evidence>
<evidence type="ECO:0000313" key="8">
    <source>
        <dbReference type="Proteomes" id="UP000327468"/>
    </source>
</evidence>
<accession>A0A5N5MW20</accession>
<sequence>MTAGTVVITGGILATVILLCIIVVLCYCRLQYYCCKQNGSDADSPSYSEAQFSCDVCRPPGMDGSSVSPVSVSPEVAHSSCPTCSSFYSNSFYLHNRDETRNGAERIAYMLPSTHGTSLSSHTFPDFYCNTHAISTDV</sequence>
<comment type="caution">
    <text evidence="7">The sequence shown here is derived from an EMBL/GenBank/DDBJ whole genome shotgun (WGS) entry which is preliminary data.</text>
</comment>
<dbReference type="PANTHER" id="PTHR31914">
    <property type="entry name" value="PROTEIN FAM163A"/>
    <property type="match status" value="1"/>
</dbReference>
<evidence type="ECO:0000256" key="5">
    <source>
        <dbReference type="ARBA" id="ARBA00023136"/>
    </source>
</evidence>
<proteinExistence type="inferred from homology"/>
<name>A0A5N5MW20_PANHP</name>
<evidence type="ECO:0000256" key="1">
    <source>
        <dbReference type="ARBA" id="ARBA00004167"/>
    </source>
</evidence>
<evidence type="ECO:0008006" key="9">
    <source>
        <dbReference type="Google" id="ProtNLM"/>
    </source>
</evidence>
<dbReference type="EMBL" id="VFJC01000012">
    <property type="protein sequence ID" value="KAB5559152.1"/>
    <property type="molecule type" value="Genomic_DNA"/>
</dbReference>
<dbReference type="PANTHER" id="PTHR31914:SF2">
    <property type="entry name" value="PROTEIN FAM163A"/>
    <property type="match status" value="1"/>
</dbReference>
<dbReference type="Proteomes" id="UP000327468">
    <property type="component" value="Chromosome 11"/>
</dbReference>
<gene>
    <name evidence="7" type="ORF">PHYPO_G00025670</name>
</gene>
<keyword evidence="5 6" id="KW-0472">Membrane</keyword>
<keyword evidence="4 6" id="KW-1133">Transmembrane helix</keyword>
<keyword evidence="3 6" id="KW-0812">Transmembrane</keyword>
<feature type="transmembrane region" description="Helical" evidence="6">
    <location>
        <begin position="6"/>
        <end position="28"/>
    </location>
</feature>
<organism evidence="7 8">
    <name type="scientific">Pangasianodon hypophthalmus</name>
    <name type="common">Striped catfish</name>
    <name type="synonym">Helicophagus hypophthalmus</name>
    <dbReference type="NCBI Taxonomy" id="310915"/>
    <lineage>
        <taxon>Eukaryota</taxon>
        <taxon>Metazoa</taxon>
        <taxon>Chordata</taxon>
        <taxon>Craniata</taxon>
        <taxon>Vertebrata</taxon>
        <taxon>Euteleostomi</taxon>
        <taxon>Actinopterygii</taxon>
        <taxon>Neopterygii</taxon>
        <taxon>Teleostei</taxon>
        <taxon>Ostariophysi</taxon>
        <taxon>Siluriformes</taxon>
        <taxon>Pangasiidae</taxon>
        <taxon>Pangasianodon</taxon>
    </lineage>
</organism>
<evidence type="ECO:0000313" key="7">
    <source>
        <dbReference type="EMBL" id="KAB5559152.1"/>
    </source>
</evidence>
<dbReference type="Pfam" id="PF15069">
    <property type="entry name" value="FAM163"/>
    <property type="match status" value="1"/>
</dbReference>
<evidence type="ECO:0000256" key="2">
    <source>
        <dbReference type="ARBA" id="ARBA00006760"/>
    </source>
</evidence>
<reference evidence="7 8" key="1">
    <citation type="submission" date="2019-06" db="EMBL/GenBank/DDBJ databases">
        <title>A chromosome-scale genome assembly of the striped catfish, Pangasianodon hypophthalmus.</title>
        <authorList>
            <person name="Wen M."/>
            <person name="Zahm M."/>
            <person name="Roques C."/>
            <person name="Cabau C."/>
            <person name="Klopp C."/>
            <person name="Donnadieu C."/>
            <person name="Jouanno E."/>
            <person name="Avarre J.-C."/>
            <person name="Campet M."/>
            <person name="Ha T.T.T."/>
            <person name="Dugue R."/>
            <person name="Lampietro C."/>
            <person name="Louis A."/>
            <person name="Herpin A."/>
            <person name="Echchiki A."/>
            <person name="Berthelot C."/>
            <person name="Parey E."/>
            <person name="Roest-Crollius H."/>
            <person name="Braasch I."/>
            <person name="Postlethwait J."/>
            <person name="Bobe J."/>
            <person name="Montfort J."/>
            <person name="Bouchez O."/>
            <person name="Begum T."/>
            <person name="Schartl M."/>
            <person name="Guiguen Y."/>
        </authorList>
    </citation>
    <scope>NUCLEOTIDE SEQUENCE [LARGE SCALE GENOMIC DNA]</scope>
    <source>
        <strain evidence="7 8">Indonesia</strain>
        <tissue evidence="7">Blood</tissue>
    </source>
</reference>